<evidence type="ECO:0000313" key="3">
    <source>
        <dbReference type="Proteomes" id="UP000434101"/>
    </source>
</evidence>
<keyword evidence="1" id="KW-1133">Transmembrane helix</keyword>
<comment type="caution">
    <text evidence="2">The sequence shown here is derived from an EMBL/GenBank/DDBJ whole genome shotgun (WGS) entry which is preliminary data.</text>
</comment>
<dbReference type="RefSeq" id="WP_160066631.1">
    <property type="nucleotide sequence ID" value="NZ_WUYX01000062.1"/>
</dbReference>
<dbReference type="AlphaFoldDB" id="A0A6B0VS59"/>
<feature type="transmembrane region" description="Helical" evidence="1">
    <location>
        <begin position="59"/>
        <end position="81"/>
    </location>
</feature>
<dbReference type="EMBL" id="WUYX01000062">
    <property type="protein sequence ID" value="MXV63816.1"/>
    <property type="molecule type" value="Genomic_DNA"/>
</dbReference>
<feature type="transmembrane region" description="Helical" evidence="1">
    <location>
        <begin position="93"/>
        <end position="124"/>
    </location>
</feature>
<gene>
    <name evidence="2" type="ORF">GS429_17455</name>
</gene>
<accession>A0A6B0VS59</accession>
<organism evidence="2 3">
    <name type="scientific">Natronorubrum halalkaliphilum</name>
    <dbReference type="NCBI Taxonomy" id="2691917"/>
    <lineage>
        <taxon>Archaea</taxon>
        <taxon>Methanobacteriati</taxon>
        <taxon>Methanobacteriota</taxon>
        <taxon>Stenosarchaea group</taxon>
        <taxon>Halobacteria</taxon>
        <taxon>Halobacteriales</taxon>
        <taxon>Natrialbaceae</taxon>
        <taxon>Natronorubrum</taxon>
    </lineage>
</organism>
<reference evidence="2 3" key="1">
    <citation type="submission" date="2020-01" db="EMBL/GenBank/DDBJ databases">
        <title>Natronorubrum sp. JWXQ-INN 674 isolated from Inner Mongolia Autonomous Region of China.</title>
        <authorList>
            <person name="Xue Q."/>
        </authorList>
    </citation>
    <scope>NUCLEOTIDE SEQUENCE [LARGE SCALE GENOMIC DNA]</scope>
    <source>
        <strain evidence="2 3">JWXQ-INN-674</strain>
    </source>
</reference>
<protein>
    <submittedName>
        <fullName evidence="2">Uncharacterized protein</fullName>
    </submittedName>
</protein>
<feature type="transmembrane region" description="Helical" evidence="1">
    <location>
        <begin position="145"/>
        <end position="171"/>
    </location>
</feature>
<feature type="transmembrane region" description="Helical" evidence="1">
    <location>
        <begin position="177"/>
        <end position="201"/>
    </location>
</feature>
<proteinExistence type="predicted"/>
<keyword evidence="1" id="KW-0472">Membrane</keyword>
<sequence>MQPLLTVLSWYQKLLLLGTVVHELAHALTVKLCGGQINEIKLTSHVNHHGRYNLGHQIAISYAPLVINTALAAITAAWAVGLPDSSFPQEASAAVGGIIPVTVMTVVLQVIALGFGFIVAAAALPSYTDARNPYRTFRQQLAQLTVLRVLTIPLALLILLIGTIPLTFAYLRSRSSLLHIISEMTFATAVLLQATGTAVIVDPTVMGRVLVDYFGQF</sequence>
<name>A0A6B0VS59_9EURY</name>
<evidence type="ECO:0000313" key="2">
    <source>
        <dbReference type="EMBL" id="MXV63816.1"/>
    </source>
</evidence>
<keyword evidence="1" id="KW-0812">Transmembrane</keyword>
<evidence type="ECO:0000256" key="1">
    <source>
        <dbReference type="SAM" id="Phobius"/>
    </source>
</evidence>
<dbReference type="Proteomes" id="UP000434101">
    <property type="component" value="Unassembled WGS sequence"/>
</dbReference>
<keyword evidence="3" id="KW-1185">Reference proteome</keyword>